<dbReference type="AlphaFoldDB" id="A0A8C4SWY6"/>
<keyword evidence="1" id="KW-1015">Disulfide bond</keyword>
<dbReference type="PROSITE" id="PS50835">
    <property type="entry name" value="IG_LIKE"/>
    <property type="match status" value="1"/>
</dbReference>
<dbReference type="Ensembl" id="ENSECRT00000023959.1">
    <property type="protein sequence ID" value="ENSECRP00000023455.1"/>
    <property type="gene ID" value="ENSECRG00000015873.1"/>
</dbReference>
<keyword evidence="2" id="KW-0325">Glycoprotein</keyword>
<proteinExistence type="predicted"/>
<dbReference type="Gene3D" id="2.60.40.10">
    <property type="entry name" value="Immunoglobulins"/>
    <property type="match status" value="1"/>
</dbReference>
<feature type="domain" description="Ig-like" evidence="4">
    <location>
        <begin position="2"/>
        <end position="108"/>
    </location>
</feature>
<evidence type="ECO:0000256" key="1">
    <source>
        <dbReference type="ARBA" id="ARBA00023157"/>
    </source>
</evidence>
<dbReference type="GeneTree" id="ENSGT00980000202142"/>
<keyword evidence="3" id="KW-0732">Signal</keyword>
<dbReference type="InterPro" id="IPR051755">
    <property type="entry name" value="Ig-like_CS_Receptor"/>
</dbReference>
<name>A0A8C4SWY6_ERPCA</name>
<dbReference type="Pfam" id="PF07654">
    <property type="entry name" value="C1-set"/>
    <property type="match status" value="1"/>
</dbReference>
<dbReference type="Proteomes" id="UP000694620">
    <property type="component" value="Unassembled WGS sequence"/>
</dbReference>
<dbReference type="InterPro" id="IPR003597">
    <property type="entry name" value="Ig_C1-set"/>
</dbReference>
<evidence type="ECO:0000313" key="6">
    <source>
        <dbReference type="Proteomes" id="UP000694620"/>
    </source>
</evidence>
<evidence type="ECO:0000259" key="4">
    <source>
        <dbReference type="PROSITE" id="PS50835"/>
    </source>
</evidence>
<dbReference type="SMART" id="SM00407">
    <property type="entry name" value="IGc1"/>
    <property type="match status" value="1"/>
</dbReference>
<reference evidence="5" key="1">
    <citation type="submission" date="2025-08" db="UniProtKB">
        <authorList>
            <consortium name="Ensembl"/>
        </authorList>
    </citation>
    <scope>IDENTIFICATION</scope>
</reference>
<evidence type="ECO:0000313" key="5">
    <source>
        <dbReference type="Ensembl" id="ENSECRP00000023455.1"/>
    </source>
</evidence>
<dbReference type="CDD" id="cd00098">
    <property type="entry name" value="IgC1"/>
    <property type="match status" value="1"/>
</dbReference>
<feature type="signal peptide" evidence="3">
    <location>
        <begin position="1"/>
        <end position="23"/>
    </location>
</feature>
<dbReference type="PANTHER" id="PTHR19971">
    <property type="entry name" value="SIGNAL-REGULATORY PROTEIN BETA"/>
    <property type="match status" value="1"/>
</dbReference>
<sequence length="128" mass="14296">QPLSSTSQLLVVVLLVSLNPPMAEKGKSVTLKCHVEKFYPEVISIWWKRGTKCLDSQEPSKISRNPEGTFSAMSFYNYTSISEGLSENISCIVEHQCKEGHKVEIPLQICSKCPLPFQTNTGVFFIGE</sequence>
<feature type="chain" id="PRO_5034026814" description="Ig-like domain-containing protein" evidence="3">
    <location>
        <begin position="24"/>
        <end position="128"/>
    </location>
</feature>
<protein>
    <recommendedName>
        <fullName evidence="4">Ig-like domain-containing protein</fullName>
    </recommendedName>
</protein>
<dbReference type="SUPFAM" id="SSF48726">
    <property type="entry name" value="Immunoglobulin"/>
    <property type="match status" value="1"/>
</dbReference>
<organism evidence="5 6">
    <name type="scientific">Erpetoichthys calabaricus</name>
    <name type="common">Rope fish</name>
    <name type="synonym">Calamoichthys calabaricus</name>
    <dbReference type="NCBI Taxonomy" id="27687"/>
    <lineage>
        <taxon>Eukaryota</taxon>
        <taxon>Metazoa</taxon>
        <taxon>Chordata</taxon>
        <taxon>Craniata</taxon>
        <taxon>Vertebrata</taxon>
        <taxon>Euteleostomi</taxon>
        <taxon>Actinopterygii</taxon>
        <taxon>Polypteriformes</taxon>
        <taxon>Polypteridae</taxon>
        <taxon>Erpetoichthys</taxon>
    </lineage>
</organism>
<accession>A0A8C4SWY6</accession>
<evidence type="ECO:0000256" key="2">
    <source>
        <dbReference type="ARBA" id="ARBA00023180"/>
    </source>
</evidence>
<dbReference type="InterPro" id="IPR007110">
    <property type="entry name" value="Ig-like_dom"/>
</dbReference>
<reference evidence="5" key="2">
    <citation type="submission" date="2025-09" db="UniProtKB">
        <authorList>
            <consortium name="Ensembl"/>
        </authorList>
    </citation>
    <scope>IDENTIFICATION</scope>
</reference>
<evidence type="ECO:0000256" key="3">
    <source>
        <dbReference type="SAM" id="SignalP"/>
    </source>
</evidence>
<dbReference type="InterPro" id="IPR036179">
    <property type="entry name" value="Ig-like_dom_sf"/>
</dbReference>
<keyword evidence="6" id="KW-1185">Reference proteome</keyword>
<dbReference type="InterPro" id="IPR013783">
    <property type="entry name" value="Ig-like_fold"/>
</dbReference>